<dbReference type="Proteomes" id="UP000308092">
    <property type="component" value="Unassembled WGS sequence"/>
</dbReference>
<sequence length="107" mass="12358">MDEDQWMEAIVDEQATHSPHTAGMIYARDIMEHPGTTARRRAMFRLSSMDWHRFLGFASAEAPGDTGKRKRAPWEDEAEESCVIRRHRLNTINMETVLQQITGQETI</sequence>
<dbReference type="AlphaFoldDB" id="A0A4S3J0P3"/>
<reference evidence="1 2" key="1">
    <citation type="submission" date="2019-03" db="EMBL/GenBank/DDBJ databases">
        <title>The genome sequence of a newly discovered highly antifungal drug resistant Aspergillus species, Aspergillus tanneri NIH 1004.</title>
        <authorList>
            <person name="Mounaud S."/>
            <person name="Singh I."/>
            <person name="Joardar V."/>
            <person name="Pakala S."/>
            <person name="Pakala S."/>
            <person name="Venepally P."/>
            <person name="Hoover J."/>
            <person name="Nierman W."/>
            <person name="Chung J."/>
            <person name="Losada L."/>
        </authorList>
    </citation>
    <scope>NUCLEOTIDE SEQUENCE [LARGE SCALE GENOMIC DNA]</scope>
    <source>
        <strain evidence="1 2">NIH1004</strain>
    </source>
</reference>
<dbReference type="STRING" id="1220188.A0A4S3J0P3"/>
<gene>
    <name evidence="1" type="ORF">EYZ11_012487</name>
</gene>
<evidence type="ECO:0000313" key="1">
    <source>
        <dbReference type="EMBL" id="THC88062.1"/>
    </source>
</evidence>
<proteinExistence type="predicted"/>
<name>A0A4S3J0P3_9EURO</name>
<comment type="caution">
    <text evidence="1">The sequence shown here is derived from an EMBL/GenBank/DDBJ whole genome shotgun (WGS) entry which is preliminary data.</text>
</comment>
<organism evidence="1 2">
    <name type="scientific">Aspergillus tanneri</name>
    <dbReference type="NCBI Taxonomy" id="1220188"/>
    <lineage>
        <taxon>Eukaryota</taxon>
        <taxon>Fungi</taxon>
        <taxon>Dikarya</taxon>
        <taxon>Ascomycota</taxon>
        <taxon>Pezizomycotina</taxon>
        <taxon>Eurotiomycetes</taxon>
        <taxon>Eurotiomycetidae</taxon>
        <taxon>Eurotiales</taxon>
        <taxon>Aspergillaceae</taxon>
        <taxon>Aspergillus</taxon>
        <taxon>Aspergillus subgen. Circumdati</taxon>
    </lineage>
</organism>
<protein>
    <submittedName>
        <fullName evidence="1">Uncharacterized protein</fullName>
    </submittedName>
</protein>
<dbReference type="VEuPathDB" id="FungiDB:EYZ11_012487"/>
<evidence type="ECO:0000313" key="2">
    <source>
        <dbReference type="Proteomes" id="UP000308092"/>
    </source>
</evidence>
<keyword evidence="2" id="KW-1185">Reference proteome</keyword>
<accession>A0A4S3J0P3</accession>
<dbReference type="EMBL" id="SOSA01000948">
    <property type="protein sequence ID" value="THC88062.1"/>
    <property type="molecule type" value="Genomic_DNA"/>
</dbReference>